<keyword evidence="3" id="KW-0804">Transcription</keyword>
<dbReference type="GO" id="GO:0003700">
    <property type="term" value="F:DNA-binding transcription factor activity"/>
    <property type="evidence" value="ECO:0007669"/>
    <property type="project" value="InterPro"/>
</dbReference>
<dbReference type="OrthoDB" id="1410704at2"/>
<evidence type="ECO:0000259" key="4">
    <source>
        <dbReference type="PROSITE" id="PS01124"/>
    </source>
</evidence>
<sequence>MKVSYENVKPDENSSFRTLHMNFPVKEFRWEYHYHPELELVCVVSGSGTRHVGYHKSSFRDGDLVLIGSNTPHSGFGLNSSDPHEEIVLQFREEIIQLPKEVGELSALRKLLSVAKFGVLFSNPTKEKILPKLREMMETENSKRYLLLINLLVELSEEEDYVLLNKEAMPHTIISKNKERLQSIFTFVEKNYQKEIDVNDVANIVNLTLPSFCNFFKKTMKITFTEFVNQYRIEKACHLILQGKSVSESCYSTGYNNISYFNRAFKKYVGKTPTEFNNELIK</sequence>
<dbReference type="Gene3D" id="2.60.120.10">
    <property type="entry name" value="Jelly Rolls"/>
    <property type="match status" value="1"/>
</dbReference>
<dbReference type="Pfam" id="PF07883">
    <property type="entry name" value="Cupin_2"/>
    <property type="match status" value="1"/>
</dbReference>
<dbReference type="Proteomes" id="UP000199203">
    <property type="component" value="Unassembled WGS sequence"/>
</dbReference>
<dbReference type="RefSeq" id="WP_089873321.1">
    <property type="nucleotide sequence ID" value="NZ_FNBH01000002.1"/>
</dbReference>
<dbReference type="InterPro" id="IPR014710">
    <property type="entry name" value="RmlC-like_jellyroll"/>
</dbReference>
<accession>A0A1G7NJD4</accession>
<gene>
    <name evidence="5" type="ORF">SAMN05421825_1997</name>
</gene>
<reference evidence="6" key="1">
    <citation type="submission" date="2016-10" db="EMBL/GenBank/DDBJ databases">
        <authorList>
            <person name="Varghese N."/>
            <person name="Submissions S."/>
        </authorList>
    </citation>
    <scope>NUCLEOTIDE SEQUENCE [LARGE SCALE GENOMIC DNA]</scope>
    <source>
        <strain evidence="6">DSM 19684</strain>
    </source>
</reference>
<dbReference type="InterPro" id="IPR011051">
    <property type="entry name" value="RmlC_Cupin_sf"/>
</dbReference>
<evidence type="ECO:0000256" key="2">
    <source>
        <dbReference type="ARBA" id="ARBA00023125"/>
    </source>
</evidence>
<dbReference type="Gene3D" id="1.10.10.60">
    <property type="entry name" value="Homeodomain-like"/>
    <property type="match status" value="2"/>
</dbReference>
<evidence type="ECO:0000313" key="5">
    <source>
        <dbReference type="EMBL" id="SDF74133.1"/>
    </source>
</evidence>
<dbReference type="PROSITE" id="PS01124">
    <property type="entry name" value="HTH_ARAC_FAMILY_2"/>
    <property type="match status" value="1"/>
</dbReference>
<evidence type="ECO:0000256" key="3">
    <source>
        <dbReference type="ARBA" id="ARBA00023163"/>
    </source>
</evidence>
<organism evidence="5 6">
    <name type="scientific">Epilithonimonas hungarica</name>
    <dbReference type="NCBI Taxonomy" id="454006"/>
    <lineage>
        <taxon>Bacteria</taxon>
        <taxon>Pseudomonadati</taxon>
        <taxon>Bacteroidota</taxon>
        <taxon>Flavobacteriia</taxon>
        <taxon>Flavobacteriales</taxon>
        <taxon>Weeksellaceae</taxon>
        <taxon>Chryseobacterium group</taxon>
        <taxon>Epilithonimonas</taxon>
    </lineage>
</organism>
<protein>
    <submittedName>
        <fullName evidence="5">Transcriptional regulator, AraC family</fullName>
    </submittedName>
</protein>
<dbReference type="Pfam" id="PF12833">
    <property type="entry name" value="HTH_18"/>
    <property type="match status" value="1"/>
</dbReference>
<dbReference type="SUPFAM" id="SSF46689">
    <property type="entry name" value="Homeodomain-like"/>
    <property type="match status" value="2"/>
</dbReference>
<dbReference type="InterPro" id="IPR013096">
    <property type="entry name" value="Cupin_2"/>
</dbReference>
<feature type="domain" description="HTH araC/xylS-type" evidence="4">
    <location>
        <begin position="182"/>
        <end position="279"/>
    </location>
</feature>
<name>A0A1G7NJD4_9FLAO</name>
<evidence type="ECO:0000256" key="1">
    <source>
        <dbReference type="ARBA" id="ARBA00023015"/>
    </source>
</evidence>
<dbReference type="InterPro" id="IPR018062">
    <property type="entry name" value="HTH_AraC-typ_CS"/>
</dbReference>
<dbReference type="PANTHER" id="PTHR43280:SF27">
    <property type="entry name" value="TRANSCRIPTIONAL REGULATOR MTLR"/>
    <property type="match status" value="1"/>
</dbReference>
<dbReference type="InterPro" id="IPR018060">
    <property type="entry name" value="HTH_AraC"/>
</dbReference>
<dbReference type="PROSITE" id="PS00041">
    <property type="entry name" value="HTH_ARAC_FAMILY_1"/>
    <property type="match status" value="1"/>
</dbReference>
<dbReference type="PRINTS" id="PR00032">
    <property type="entry name" value="HTHARAC"/>
</dbReference>
<dbReference type="SUPFAM" id="SSF51182">
    <property type="entry name" value="RmlC-like cupins"/>
    <property type="match status" value="1"/>
</dbReference>
<dbReference type="InterPro" id="IPR009057">
    <property type="entry name" value="Homeodomain-like_sf"/>
</dbReference>
<evidence type="ECO:0000313" key="6">
    <source>
        <dbReference type="Proteomes" id="UP000199203"/>
    </source>
</evidence>
<dbReference type="GO" id="GO:0043565">
    <property type="term" value="F:sequence-specific DNA binding"/>
    <property type="evidence" value="ECO:0007669"/>
    <property type="project" value="InterPro"/>
</dbReference>
<dbReference type="AlphaFoldDB" id="A0A1G7NJD4"/>
<dbReference type="InterPro" id="IPR020449">
    <property type="entry name" value="Tscrpt_reg_AraC-type_HTH"/>
</dbReference>
<dbReference type="EMBL" id="FNBH01000002">
    <property type="protein sequence ID" value="SDF74133.1"/>
    <property type="molecule type" value="Genomic_DNA"/>
</dbReference>
<keyword evidence="6" id="KW-1185">Reference proteome</keyword>
<keyword evidence="1" id="KW-0805">Transcription regulation</keyword>
<dbReference type="PANTHER" id="PTHR43280">
    <property type="entry name" value="ARAC-FAMILY TRANSCRIPTIONAL REGULATOR"/>
    <property type="match status" value="1"/>
</dbReference>
<dbReference type="SMART" id="SM00342">
    <property type="entry name" value="HTH_ARAC"/>
    <property type="match status" value="1"/>
</dbReference>
<dbReference type="STRING" id="454006.SAMN05421825_1997"/>
<keyword evidence="2" id="KW-0238">DNA-binding</keyword>
<proteinExistence type="predicted"/>